<accession>A0ABV5I3D3</accession>
<dbReference type="Proteomes" id="UP001589670">
    <property type="component" value="Unassembled WGS sequence"/>
</dbReference>
<keyword evidence="2" id="KW-0732">Signal</keyword>
<sequence>MIAVQASRALAGLALALALAACDMPAPDASAPAPPRRAGGADDGPSARSKVLAARYARAERDLRARGLLRTDGGGPDTPFTGADLVRNFERIVFFDEYAPGAGFRSSSGSAGGLRKWISPVRVGLEFGASVPEDQRAADRDTLAAYTARLARAARHPISMAKRRANFHVLVMTEDDRAEGLDHVRRLAPDIDAATLGVFRDMPRSIHCLVVAFSEQGNPYTYDLAIAWVRAEHPPLMRESCFHEEVAQGLGLANDSPRARPSIFNDDDEFAWLTTHDEMLLRLLYHPDLSPGMTPDEARPILRRLLDEWQAGPV</sequence>
<comment type="caution">
    <text evidence="3">The sequence shown here is derived from an EMBL/GenBank/DDBJ whole genome shotgun (WGS) entry which is preliminary data.</text>
</comment>
<feature type="signal peptide" evidence="2">
    <location>
        <begin position="1"/>
        <end position="20"/>
    </location>
</feature>
<feature type="region of interest" description="Disordered" evidence="1">
    <location>
        <begin position="28"/>
        <end position="48"/>
    </location>
</feature>
<protein>
    <submittedName>
        <fullName evidence="3">DUF2927 domain-containing protein</fullName>
    </submittedName>
</protein>
<reference evidence="3 4" key="1">
    <citation type="submission" date="2024-09" db="EMBL/GenBank/DDBJ databases">
        <authorList>
            <person name="Sun Q."/>
            <person name="Mori K."/>
        </authorList>
    </citation>
    <scope>NUCLEOTIDE SEQUENCE [LARGE SCALE GENOMIC DNA]</scope>
    <source>
        <strain evidence="3 4">CECT 9424</strain>
    </source>
</reference>
<name>A0ABV5I3D3_9RHOB</name>
<dbReference type="InterPro" id="IPR021323">
    <property type="entry name" value="DUF2927"/>
</dbReference>
<dbReference type="Pfam" id="PF11150">
    <property type="entry name" value="DUF2927"/>
    <property type="match status" value="1"/>
</dbReference>
<feature type="chain" id="PRO_5045533361" evidence="2">
    <location>
        <begin position="21"/>
        <end position="314"/>
    </location>
</feature>
<evidence type="ECO:0000313" key="4">
    <source>
        <dbReference type="Proteomes" id="UP001589670"/>
    </source>
</evidence>
<evidence type="ECO:0000313" key="3">
    <source>
        <dbReference type="EMBL" id="MFB9150596.1"/>
    </source>
</evidence>
<organism evidence="3 4">
    <name type="scientific">Roseovarius ramblicola</name>
    <dbReference type="NCBI Taxonomy" id="2022336"/>
    <lineage>
        <taxon>Bacteria</taxon>
        <taxon>Pseudomonadati</taxon>
        <taxon>Pseudomonadota</taxon>
        <taxon>Alphaproteobacteria</taxon>
        <taxon>Rhodobacterales</taxon>
        <taxon>Roseobacteraceae</taxon>
        <taxon>Roseovarius</taxon>
    </lineage>
</organism>
<evidence type="ECO:0000256" key="1">
    <source>
        <dbReference type="SAM" id="MobiDB-lite"/>
    </source>
</evidence>
<evidence type="ECO:0000256" key="2">
    <source>
        <dbReference type="SAM" id="SignalP"/>
    </source>
</evidence>
<proteinExistence type="predicted"/>
<keyword evidence="4" id="KW-1185">Reference proteome</keyword>
<gene>
    <name evidence="3" type="ORF">ACFFU4_12635</name>
</gene>
<dbReference type="EMBL" id="JBHMEC010000017">
    <property type="protein sequence ID" value="MFB9150596.1"/>
    <property type="molecule type" value="Genomic_DNA"/>
</dbReference>
<dbReference type="RefSeq" id="WP_377070130.1">
    <property type="nucleotide sequence ID" value="NZ_JBHMEC010000017.1"/>
</dbReference>